<dbReference type="Pfam" id="PF24511">
    <property type="entry name" value="DUF7591"/>
    <property type="match status" value="1"/>
</dbReference>
<proteinExistence type="predicted"/>
<accession>A0A1I7T102</accession>
<keyword evidence="3" id="KW-1185">Reference proteome</keyword>
<evidence type="ECO:0000313" key="3">
    <source>
        <dbReference type="Proteomes" id="UP000095282"/>
    </source>
</evidence>
<dbReference type="PANTHER" id="PTHR47920">
    <property type="entry name" value="PROTEIN CBG13378-RELATED"/>
    <property type="match status" value="1"/>
</dbReference>
<dbReference type="Proteomes" id="UP000095282">
    <property type="component" value="Unplaced"/>
</dbReference>
<feature type="domain" description="DUF7591" evidence="1">
    <location>
        <begin position="108"/>
        <end position="212"/>
    </location>
</feature>
<dbReference type="eggNOG" id="ENOG502R7BD">
    <property type="taxonomic scope" value="Eukaryota"/>
</dbReference>
<feature type="domain" description="DUF7592" evidence="2">
    <location>
        <begin position="22"/>
        <end position="90"/>
    </location>
</feature>
<dbReference type="AlphaFoldDB" id="A0A1I7T102"/>
<evidence type="ECO:0000259" key="1">
    <source>
        <dbReference type="Pfam" id="PF24511"/>
    </source>
</evidence>
<sequence>MTSQNYTLERNGSSVVLDHEDTYTPVVFHADTKVSILCLPGTQKEEDTYLRTGIVFDGPDVNSPFLGSLYSISQSQTQLISTNSTATIFSIVPIVSHHYVIVQDSSIYQNINQITGLNVDDSAVEVVKMSALSGKSVVFTHNKNPLIDEYLISVDMENGSELQIYFEGLSDNQRVVTYTNRNNRTNLPQKLQGRLCYYVLTSGNATLSLTRNKSKSNWETAFAGRKGFFTSKFWKHDKRELGLQQDSFNFIGNETKNASEYRFSYRIQEADLSGDNSIDVVVSDNVQRIHYFDQ</sequence>
<dbReference type="PANTHER" id="PTHR47920:SF2">
    <property type="entry name" value="CUB-LIKE DOMAIN-CONTAINING PROTEIN"/>
    <property type="match status" value="1"/>
</dbReference>
<dbReference type="Pfam" id="PF24512">
    <property type="entry name" value="DUF7592"/>
    <property type="match status" value="1"/>
</dbReference>
<name>A0A1I7T102_9PELO</name>
<organism evidence="3 4">
    <name type="scientific">Caenorhabditis tropicalis</name>
    <dbReference type="NCBI Taxonomy" id="1561998"/>
    <lineage>
        <taxon>Eukaryota</taxon>
        <taxon>Metazoa</taxon>
        <taxon>Ecdysozoa</taxon>
        <taxon>Nematoda</taxon>
        <taxon>Chromadorea</taxon>
        <taxon>Rhabditida</taxon>
        <taxon>Rhabditina</taxon>
        <taxon>Rhabditomorpha</taxon>
        <taxon>Rhabditoidea</taxon>
        <taxon>Rhabditidae</taxon>
        <taxon>Peloderinae</taxon>
        <taxon>Caenorhabditis</taxon>
    </lineage>
</organism>
<reference evidence="4" key="1">
    <citation type="submission" date="2016-11" db="UniProtKB">
        <authorList>
            <consortium name="WormBaseParasite"/>
        </authorList>
    </citation>
    <scope>IDENTIFICATION</scope>
</reference>
<dbReference type="InterPro" id="IPR056014">
    <property type="entry name" value="DUF7592"/>
</dbReference>
<evidence type="ECO:0000259" key="2">
    <source>
        <dbReference type="Pfam" id="PF24512"/>
    </source>
</evidence>
<evidence type="ECO:0000313" key="4">
    <source>
        <dbReference type="WBParaSite" id="Csp11.Scaffold457.g1366.t1"/>
    </source>
</evidence>
<dbReference type="InterPro" id="IPR056013">
    <property type="entry name" value="DUF7591"/>
</dbReference>
<protein>
    <submittedName>
        <fullName evidence="4">CUB_2 domain-containing protein</fullName>
    </submittedName>
</protein>
<dbReference type="WBParaSite" id="Csp11.Scaffold457.g1366.t1">
    <property type="protein sequence ID" value="Csp11.Scaffold457.g1366.t1"/>
    <property type="gene ID" value="Csp11.Scaffold457.g1366"/>
</dbReference>